<protein>
    <submittedName>
        <fullName evidence="1">Uncharacterized protein</fullName>
    </submittedName>
</protein>
<comment type="caution">
    <text evidence="1">The sequence shown here is derived from an EMBL/GenBank/DDBJ whole genome shotgun (WGS) entry which is preliminary data.</text>
</comment>
<evidence type="ECO:0000313" key="2">
    <source>
        <dbReference type="Proteomes" id="UP001558613"/>
    </source>
</evidence>
<gene>
    <name evidence="1" type="ORF">QQF64_006534</name>
</gene>
<dbReference type="Proteomes" id="UP001558613">
    <property type="component" value="Unassembled WGS sequence"/>
</dbReference>
<reference evidence="1 2" key="1">
    <citation type="submission" date="2023-09" db="EMBL/GenBank/DDBJ databases">
        <authorList>
            <person name="Wang M."/>
        </authorList>
    </citation>
    <scope>NUCLEOTIDE SEQUENCE [LARGE SCALE GENOMIC DNA]</scope>
    <source>
        <strain evidence="1">GT-2023</strain>
        <tissue evidence="1">Liver</tissue>
    </source>
</reference>
<accession>A0ABR3MBD2</accession>
<keyword evidence="2" id="KW-1185">Reference proteome</keyword>
<name>A0ABR3MBD2_9TELE</name>
<organism evidence="1 2">
    <name type="scientific">Cirrhinus molitorella</name>
    <name type="common">mud carp</name>
    <dbReference type="NCBI Taxonomy" id="172907"/>
    <lineage>
        <taxon>Eukaryota</taxon>
        <taxon>Metazoa</taxon>
        <taxon>Chordata</taxon>
        <taxon>Craniata</taxon>
        <taxon>Vertebrata</taxon>
        <taxon>Euteleostomi</taxon>
        <taxon>Actinopterygii</taxon>
        <taxon>Neopterygii</taxon>
        <taxon>Teleostei</taxon>
        <taxon>Ostariophysi</taxon>
        <taxon>Cypriniformes</taxon>
        <taxon>Cyprinidae</taxon>
        <taxon>Labeoninae</taxon>
        <taxon>Labeonini</taxon>
        <taxon>Cirrhinus</taxon>
    </lineage>
</organism>
<dbReference type="EMBL" id="JAYMGO010000014">
    <property type="protein sequence ID" value="KAL1261269.1"/>
    <property type="molecule type" value="Genomic_DNA"/>
</dbReference>
<sequence>MTKLTVSRKRSKPSVEEEKLVLLFDFRKVQPQLPLCSHHGYHRMVNRLWLSPWWPEEKNVWPCELLKCIWIYPLTLSKILQAGQPNMPATKP</sequence>
<evidence type="ECO:0000313" key="1">
    <source>
        <dbReference type="EMBL" id="KAL1261269.1"/>
    </source>
</evidence>
<proteinExistence type="predicted"/>